<evidence type="ECO:0000313" key="3">
    <source>
        <dbReference type="Proteomes" id="UP000002117"/>
    </source>
</evidence>
<sequence>MSNKHTSSRSSGIQEQVIEASRANGMTEQIIINKDTIFENGIIGEKLLSKQVVEKLGKIDKLQRDNDDLMNRVKELERKINKKRH</sequence>
<keyword evidence="1" id="KW-0175">Coiled coil</keyword>
<name>Q5ULN7_9CAUD</name>
<reference evidence="2 3" key="1">
    <citation type="journal article" date="2004" name="J. Bacteriol.">
        <title>Lactobacillus plantarum bacteriophage LP65: a new member of the SPO1-like genus of the family Myoviridae.</title>
        <authorList>
            <person name="Chibani-Chennoufi S."/>
            <person name="Dillmann M.L."/>
            <person name="Marvin-Guy L."/>
            <person name="Rami-Shojaei S."/>
            <person name="Brussow H."/>
        </authorList>
    </citation>
    <scope>NUCLEOTIDE SEQUENCE</scope>
</reference>
<gene>
    <name evidence="2" type="ORF">orf77</name>
</gene>
<feature type="coiled-coil region" evidence="1">
    <location>
        <begin position="52"/>
        <end position="79"/>
    </location>
</feature>
<organism evidence="2 3">
    <name type="scientific">Lactobacillus phage LP65</name>
    <dbReference type="NCBI Taxonomy" id="2892344"/>
    <lineage>
        <taxon>Viruses</taxon>
        <taxon>Duplodnaviria</taxon>
        <taxon>Heunggongvirae</taxon>
        <taxon>Uroviricota</taxon>
        <taxon>Caudoviricetes</taxon>
        <taxon>Herelleviridae</taxon>
        <taxon>Salchichonvirus</taxon>
        <taxon>Salchichonvirus LP65</taxon>
    </lineage>
</organism>
<protein>
    <submittedName>
        <fullName evidence="2">Orf77</fullName>
    </submittedName>
</protein>
<proteinExistence type="predicted"/>
<dbReference type="KEGG" id="vg:3197368"/>
<dbReference type="RefSeq" id="YP_164712.1">
    <property type="nucleotide sequence ID" value="NC_006565.1"/>
</dbReference>
<dbReference type="Proteomes" id="UP000002117">
    <property type="component" value="Segment"/>
</dbReference>
<dbReference type="EMBL" id="AY682195">
    <property type="protein sequence ID" value="AAV35897.1"/>
    <property type="molecule type" value="Genomic_DNA"/>
</dbReference>
<evidence type="ECO:0000313" key="2">
    <source>
        <dbReference type="EMBL" id="AAV35897.1"/>
    </source>
</evidence>
<accession>Q5ULN7</accession>
<evidence type="ECO:0000256" key="1">
    <source>
        <dbReference type="SAM" id="Coils"/>
    </source>
</evidence>
<keyword evidence="3" id="KW-1185">Reference proteome</keyword>